<dbReference type="PANTHER" id="PTHR11820">
    <property type="entry name" value="ACYLPYRUVASE"/>
    <property type="match status" value="1"/>
</dbReference>
<dbReference type="Proteomes" id="UP000596145">
    <property type="component" value="Chromosome"/>
</dbReference>
<organism evidence="4 5">
    <name type="scientific">Corynebacterium glucuronolyticum</name>
    <dbReference type="NCBI Taxonomy" id="39791"/>
    <lineage>
        <taxon>Bacteria</taxon>
        <taxon>Bacillati</taxon>
        <taxon>Actinomycetota</taxon>
        <taxon>Actinomycetes</taxon>
        <taxon>Mycobacteriales</taxon>
        <taxon>Corynebacteriaceae</taxon>
        <taxon>Corynebacterium</taxon>
    </lineage>
</organism>
<keyword evidence="1" id="KW-0479">Metal-binding</keyword>
<name>A0A7T4JVI6_9CORY</name>
<evidence type="ECO:0000313" key="5">
    <source>
        <dbReference type="Proteomes" id="UP000596145"/>
    </source>
</evidence>
<dbReference type="Pfam" id="PF10370">
    <property type="entry name" value="Rv2993c-like_N"/>
    <property type="match status" value="1"/>
</dbReference>
<feature type="domain" description="Fumarylacetoacetase-like C-terminal" evidence="2">
    <location>
        <begin position="59"/>
        <end position="262"/>
    </location>
</feature>
<dbReference type="SUPFAM" id="SSF56529">
    <property type="entry name" value="FAH"/>
    <property type="match status" value="1"/>
</dbReference>
<dbReference type="GO" id="GO:0018773">
    <property type="term" value="F:acetylpyruvate hydrolase activity"/>
    <property type="evidence" value="ECO:0007669"/>
    <property type="project" value="TreeGrafter"/>
</dbReference>
<evidence type="ECO:0000259" key="3">
    <source>
        <dbReference type="Pfam" id="PF10370"/>
    </source>
</evidence>
<reference evidence="4 5" key="1">
    <citation type="submission" date="2020-12" db="EMBL/GenBank/DDBJ databases">
        <title>FDA dAtabase for Regulatory Grade micrObial Sequences (FDA-ARGOS): Supporting development and validation of Infectious Disease Dx tests.</title>
        <authorList>
            <person name="Sproer C."/>
            <person name="Gronow S."/>
            <person name="Severitt S."/>
            <person name="Schroder I."/>
            <person name="Tallon L."/>
            <person name="Sadzewicz L."/>
            <person name="Zhao X."/>
            <person name="Boylan J."/>
            <person name="Ott S."/>
            <person name="Bowen H."/>
            <person name="Vavikolanu K."/>
            <person name="Mehta A."/>
            <person name="Aluvathingal J."/>
            <person name="Nadendla S."/>
            <person name="Lowell S."/>
            <person name="Myers T."/>
            <person name="Yan Y."/>
            <person name="Sichtig H."/>
        </authorList>
    </citation>
    <scope>NUCLEOTIDE SEQUENCE [LARGE SCALE GENOMIC DNA]</scope>
    <source>
        <strain evidence="4 5">FDAARGOS_1053</strain>
    </source>
</reference>
<evidence type="ECO:0000256" key="1">
    <source>
        <dbReference type="ARBA" id="ARBA00022723"/>
    </source>
</evidence>
<dbReference type="GeneID" id="92761249"/>
<keyword evidence="4" id="KW-0378">Hydrolase</keyword>
<dbReference type="EMBL" id="CP066007">
    <property type="protein sequence ID" value="QQB46964.1"/>
    <property type="molecule type" value="Genomic_DNA"/>
</dbReference>
<proteinExistence type="predicted"/>
<dbReference type="OrthoDB" id="9805307at2"/>
<protein>
    <submittedName>
        <fullName evidence="4">Fumarylacetoacetate hydrolase family protein</fullName>
    </submittedName>
</protein>
<dbReference type="Gene3D" id="2.30.30.370">
    <property type="entry name" value="FAH"/>
    <property type="match status" value="1"/>
</dbReference>
<dbReference type="InterPro" id="IPR011234">
    <property type="entry name" value="Fumarylacetoacetase-like_C"/>
</dbReference>
<dbReference type="Pfam" id="PF01557">
    <property type="entry name" value="FAA_hydrolase"/>
    <property type="match status" value="1"/>
</dbReference>
<accession>A0A7T4JVI6</accession>
<evidence type="ECO:0000313" key="4">
    <source>
        <dbReference type="EMBL" id="QQB46964.1"/>
    </source>
</evidence>
<dbReference type="Gene3D" id="3.90.850.10">
    <property type="entry name" value="Fumarylacetoacetase-like, C-terminal domain"/>
    <property type="match status" value="1"/>
</dbReference>
<dbReference type="InterPro" id="IPR018833">
    <property type="entry name" value="Rv2993c-like_N"/>
</dbReference>
<dbReference type="PANTHER" id="PTHR11820:SF7">
    <property type="entry name" value="ACYLPYRUVASE FAHD1, MITOCHONDRIAL"/>
    <property type="match status" value="1"/>
</dbReference>
<evidence type="ECO:0000259" key="2">
    <source>
        <dbReference type="Pfam" id="PF01557"/>
    </source>
</evidence>
<feature type="domain" description="Rv2993c-like N-terminal" evidence="3">
    <location>
        <begin position="1"/>
        <end position="54"/>
    </location>
</feature>
<dbReference type="GO" id="GO:0046872">
    <property type="term" value="F:metal ion binding"/>
    <property type="evidence" value="ECO:0007669"/>
    <property type="project" value="UniProtKB-KW"/>
</dbReference>
<dbReference type="RefSeq" id="WP_084036186.1">
    <property type="nucleotide sequence ID" value="NZ_CP066007.1"/>
</dbReference>
<gene>
    <name evidence="4" type="ORF">I6I10_03340</name>
</gene>
<sequence length="265" mass="29083">MRYARIATPEAMTFAVVEGDGEDIKFKAISNHPFEAPEYTGKEYGPDEVRLLAPMLPSKILLIGRNYADHVQEVFNQSASTLPPTLFMKPPTSIIGPGAAIKIPDFAQKVEFEGEIALVISKPCKNVKKENWRDVVLGLTIVNDVSDRNLQFAEGQWTRGKGIDTFCPMGPWIDTDIDAYDLADTKIKGHLTHEGETKTWQDSSTNQMIWGFGEIIEYITGSITLLPGDVISTGSPAGTKRMVPGDTIAIEVEGLGQLRNTVTEA</sequence>
<dbReference type="AlphaFoldDB" id="A0A7T4JVI6"/>
<dbReference type="InterPro" id="IPR036663">
    <property type="entry name" value="Fumarylacetoacetase_C_sf"/>
</dbReference>